<keyword evidence="2" id="KW-1185">Reference proteome</keyword>
<reference evidence="2" key="1">
    <citation type="journal article" date="2023" name="Nat. Plants">
        <title>Single-cell RNA sequencing provides a high-resolution roadmap for understanding the multicellular compartmentation of specialized metabolism.</title>
        <authorList>
            <person name="Sun S."/>
            <person name="Shen X."/>
            <person name="Li Y."/>
            <person name="Li Y."/>
            <person name="Wang S."/>
            <person name="Li R."/>
            <person name="Zhang H."/>
            <person name="Shen G."/>
            <person name="Guo B."/>
            <person name="Wei J."/>
            <person name="Xu J."/>
            <person name="St-Pierre B."/>
            <person name="Chen S."/>
            <person name="Sun C."/>
        </authorList>
    </citation>
    <scope>NUCLEOTIDE SEQUENCE [LARGE SCALE GENOMIC DNA]</scope>
</reference>
<accession>A0ACC0B656</accession>
<evidence type="ECO:0000313" key="1">
    <source>
        <dbReference type="EMBL" id="KAI5668111.1"/>
    </source>
</evidence>
<protein>
    <submittedName>
        <fullName evidence="1">Uncharacterized protein</fullName>
    </submittedName>
</protein>
<dbReference type="EMBL" id="CM044704">
    <property type="protein sequence ID" value="KAI5668111.1"/>
    <property type="molecule type" value="Genomic_DNA"/>
</dbReference>
<comment type="caution">
    <text evidence="1">The sequence shown here is derived from an EMBL/GenBank/DDBJ whole genome shotgun (WGS) entry which is preliminary data.</text>
</comment>
<evidence type="ECO:0000313" key="2">
    <source>
        <dbReference type="Proteomes" id="UP001060085"/>
    </source>
</evidence>
<organism evidence="1 2">
    <name type="scientific">Catharanthus roseus</name>
    <name type="common">Madagascar periwinkle</name>
    <name type="synonym">Vinca rosea</name>
    <dbReference type="NCBI Taxonomy" id="4058"/>
    <lineage>
        <taxon>Eukaryota</taxon>
        <taxon>Viridiplantae</taxon>
        <taxon>Streptophyta</taxon>
        <taxon>Embryophyta</taxon>
        <taxon>Tracheophyta</taxon>
        <taxon>Spermatophyta</taxon>
        <taxon>Magnoliopsida</taxon>
        <taxon>eudicotyledons</taxon>
        <taxon>Gunneridae</taxon>
        <taxon>Pentapetalae</taxon>
        <taxon>asterids</taxon>
        <taxon>lamiids</taxon>
        <taxon>Gentianales</taxon>
        <taxon>Apocynaceae</taxon>
        <taxon>Rauvolfioideae</taxon>
        <taxon>Vinceae</taxon>
        <taxon>Catharanthinae</taxon>
        <taxon>Catharanthus</taxon>
    </lineage>
</organism>
<gene>
    <name evidence="1" type="ORF">M9H77_17964</name>
</gene>
<dbReference type="Proteomes" id="UP001060085">
    <property type="component" value="Linkage Group LG04"/>
</dbReference>
<sequence>MKTSFGPGLKFVENQVNGRVSGLYCTWLVPRTRGSSDDVDEFLTLRVDPLEEGRSTLRAWPNRTSPSGDSGGDRNYGWPQDRPGRCPRNLEPVLTSDMGVRLFVIERSYDVWLVLTTRYRNLVLMASFWGSALCPWSPTVALRVHLNLGRRSCADISSEQSGAQQATEVLGQDNESVEGQEMAPVALAVTGDMGTFAADSLPHYHHYFGVGSGNMTYVAIVCGASSGLRPLDSRLWS</sequence>
<name>A0ACC0B656_CATRO</name>
<proteinExistence type="predicted"/>